<dbReference type="InterPro" id="IPR000157">
    <property type="entry name" value="TIR_dom"/>
</dbReference>
<keyword evidence="1" id="KW-0433">Leucine-rich repeat</keyword>
<feature type="domain" description="TIR" evidence="5">
    <location>
        <begin position="728"/>
        <end position="893"/>
    </location>
</feature>
<dbReference type="SUPFAM" id="SSF52058">
    <property type="entry name" value="L domain-like"/>
    <property type="match status" value="1"/>
</dbReference>
<gene>
    <name evidence="6" type="ORF">Bca52824_069037</name>
</gene>
<dbReference type="Gene3D" id="3.40.50.10140">
    <property type="entry name" value="Toll/interleukin-1 receptor homology (TIR) domain"/>
    <property type="match status" value="2"/>
</dbReference>
<keyword evidence="2" id="KW-0677">Repeat</keyword>
<feature type="compositionally biased region" description="Low complexity" evidence="4">
    <location>
        <begin position="368"/>
        <end position="382"/>
    </location>
</feature>
<keyword evidence="7" id="KW-1185">Reference proteome</keyword>
<dbReference type="FunFam" id="3.40.50.10140:FF:000007">
    <property type="entry name" value="Disease resistance protein (TIR-NBS-LRR class)"/>
    <property type="match status" value="2"/>
</dbReference>
<proteinExistence type="predicted"/>
<dbReference type="PROSITE" id="PS50104">
    <property type="entry name" value="TIR"/>
    <property type="match status" value="2"/>
</dbReference>
<dbReference type="InterPro" id="IPR032675">
    <property type="entry name" value="LRR_dom_sf"/>
</dbReference>
<feature type="domain" description="TIR" evidence="5">
    <location>
        <begin position="438"/>
        <end position="603"/>
    </location>
</feature>
<feature type="compositionally biased region" description="Basic and acidic residues" evidence="4">
    <location>
        <begin position="401"/>
        <end position="414"/>
    </location>
</feature>
<dbReference type="PANTHER" id="PTHR32009">
    <property type="entry name" value="TMV RESISTANCE PROTEIN N-LIKE"/>
    <property type="match status" value="1"/>
</dbReference>
<reference evidence="6 7" key="1">
    <citation type="submission" date="2020-02" db="EMBL/GenBank/DDBJ databases">
        <authorList>
            <person name="Ma Q."/>
            <person name="Huang Y."/>
            <person name="Song X."/>
            <person name="Pei D."/>
        </authorList>
    </citation>
    <scope>NUCLEOTIDE SEQUENCE [LARGE SCALE GENOMIC DNA]</scope>
    <source>
        <strain evidence="6">Sxm20200214</strain>
        <tissue evidence="6">Leaf</tissue>
    </source>
</reference>
<evidence type="ECO:0000313" key="7">
    <source>
        <dbReference type="Proteomes" id="UP000886595"/>
    </source>
</evidence>
<dbReference type="PANTHER" id="PTHR32009:SF81">
    <property type="entry name" value="TIR DOMAIN-CONTAINING PROTEIN"/>
    <property type="match status" value="1"/>
</dbReference>
<dbReference type="SUPFAM" id="SSF52200">
    <property type="entry name" value="Toll/Interleukin receptor TIR domain"/>
    <property type="match status" value="2"/>
</dbReference>
<evidence type="ECO:0000256" key="1">
    <source>
        <dbReference type="ARBA" id="ARBA00022614"/>
    </source>
</evidence>
<dbReference type="Proteomes" id="UP000886595">
    <property type="component" value="Unassembled WGS sequence"/>
</dbReference>
<organism evidence="6 7">
    <name type="scientific">Brassica carinata</name>
    <name type="common">Ethiopian mustard</name>
    <name type="synonym">Abyssinian cabbage</name>
    <dbReference type="NCBI Taxonomy" id="52824"/>
    <lineage>
        <taxon>Eukaryota</taxon>
        <taxon>Viridiplantae</taxon>
        <taxon>Streptophyta</taxon>
        <taxon>Embryophyta</taxon>
        <taxon>Tracheophyta</taxon>
        <taxon>Spermatophyta</taxon>
        <taxon>Magnoliopsida</taxon>
        <taxon>eudicotyledons</taxon>
        <taxon>Gunneridae</taxon>
        <taxon>Pentapetalae</taxon>
        <taxon>rosids</taxon>
        <taxon>malvids</taxon>
        <taxon>Brassicales</taxon>
        <taxon>Brassicaceae</taxon>
        <taxon>Brassiceae</taxon>
        <taxon>Brassica</taxon>
    </lineage>
</organism>
<dbReference type="InterPro" id="IPR035897">
    <property type="entry name" value="Toll_tir_struct_dom_sf"/>
</dbReference>
<evidence type="ECO:0000259" key="5">
    <source>
        <dbReference type="PROSITE" id="PS50104"/>
    </source>
</evidence>
<dbReference type="OrthoDB" id="1651495at2759"/>
<dbReference type="SMART" id="SM00255">
    <property type="entry name" value="TIR"/>
    <property type="match status" value="2"/>
</dbReference>
<protein>
    <recommendedName>
        <fullName evidence="5">TIR domain-containing protein</fullName>
    </recommendedName>
</protein>
<feature type="region of interest" description="Disordered" evidence="4">
    <location>
        <begin position="338"/>
        <end position="432"/>
    </location>
</feature>
<feature type="compositionally biased region" description="Polar residues" evidence="4">
    <location>
        <begin position="415"/>
        <end position="432"/>
    </location>
</feature>
<dbReference type="GO" id="GO:0006950">
    <property type="term" value="P:response to stress"/>
    <property type="evidence" value="ECO:0007669"/>
    <property type="project" value="UniProtKB-ARBA"/>
</dbReference>
<name>A0A8X7Q2Z5_BRACI</name>
<evidence type="ECO:0000256" key="4">
    <source>
        <dbReference type="SAM" id="MobiDB-lite"/>
    </source>
</evidence>
<accession>A0A8X7Q2Z5</accession>
<keyword evidence="3" id="KW-0520">NAD</keyword>
<comment type="caution">
    <text evidence="6">The sequence shown here is derived from an EMBL/GenBank/DDBJ whole genome shotgun (WGS) entry which is preliminary data.</text>
</comment>
<evidence type="ECO:0000256" key="3">
    <source>
        <dbReference type="ARBA" id="ARBA00023027"/>
    </source>
</evidence>
<dbReference type="AlphaFoldDB" id="A0A8X7Q2Z5"/>
<dbReference type="GO" id="GO:0007165">
    <property type="term" value="P:signal transduction"/>
    <property type="evidence" value="ECO:0007669"/>
    <property type="project" value="InterPro"/>
</dbReference>
<dbReference type="Pfam" id="PF20160">
    <property type="entry name" value="C-JID"/>
    <property type="match status" value="1"/>
</dbReference>
<dbReference type="Pfam" id="PF01582">
    <property type="entry name" value="TIR"/>
    <property type="match status" value="2"/>
</dbReference>
<sequence length="1012" mass="114786">MKHLKTLLLDGTAIKEIPRLLKRFDVNQGDSSSCSHCDLREWPHGIYTLSSVQRLCLSRNNFRSLLDNIRYLYSLKWLDLKYCEQLISLPVIPPNLHWLDAHGCISLENIGSQLALILAETEHPHSTFTFTNCTKLDQVAKNGIVSYVRRKIQSMSDALAHQEKGSKLDVLIGVCYPSWQLPVWFNYRTVGSELKQNLPRHWNEDGLTGIALCAVVSFKDCQAKNNRLLVRCTAEFKEKDEPFIQFSRILVTDGTNQITNCEVVKCGFTLIYAPNKHVHPFCSDSEKRSDHGGTICGPTTGSGGNINDEESHFQILSGETSSSSVALKIGREITEKVHIKSRDKTVAASSKGDSGIPLEVSFDATTKNNNGGSMSSRSSEGGEVIDEESPKTGETNPGVETRSRESPKDTKESGNEQNTRNGANNLSPTSMDAHSRQLNNQVFVNFRGEELRCGFVSHLVEALQRHEINVFIDKHERIGEDLTNLFARIEESTIALVIFSRRYTESRWCLDELVKIKERTDQRLLKVIPIFFKVKPITVKRLRGAFGDQFRDREWEYRCDKPRTDRWKEALASVSCKIGLTFDKKSNESKFVRKIVKEVKKMLQGNLGDCPLSGGIRDTASLRRQRSSQLVSTQESVDPYRESISLVQENSNIANQVAVVSKCYTDTESENHILTAQFLELTERLRSLNSVIEMVEGVVEIPDFLMNPWQMSYPSQPVMASAEIGPPLEHQVFLNFRGEELRCGFVSHLVEALQRHGINVFIDSLERKGEDLTNLFARIEESTIALVIFSERYTESIWCLDELLKIKKRADQGLLRVIPIFFNVEPVTVKQLRGAFGDKFRDREWEYRCDKPRTDRWKEALSSVSCIAGLTFDKRSDESKFVRIIVEEVKKELQLQVNVVVIPFPGTRRDISSLGCQCMHILGSTQEPVELSRENVLVHEKSIISNQIVAFSKAYMDIEYQNNVLRAQLLELSERLQALNFIIEMSLISDESFTNVLLFTANHGLLARGGWT</sequence>
<evidence type="ECO:0000256" key="2">
    <source>
        <dbReference type="ARBA" id="ARBA00022737"/>
    </source>
</evidence>
<feature type="region of interest" description="Disordered" evidence="4">
    <location>
        <begin position="286"/>
        <end position="309"/>
    </location>
</feature>
<dbReference type="EMBL" id="JAAMPC010000014">
    <property type="protein sequence ID" value="KAG2261958.1"/>
    <property type="molecule type" value="Genomic_DNA"/>
</dbReference>
<evidence type="ECO:0000313" key="6">
    <source>
        <dbReference type="EMBL" id="KAG2261958.1"/>
    </source>
</evidence>
<dbReference type="InterPro" id="IPR045344">
    <property type="entry name" value="C-JID"/>
</dbReference>
<dbReference type="Gene3D" id="3.80.10.10">
    <property type="entry name" value="Ribonuclease Inhibitor"/>
    <property type="match status" value="1"/>
</dbReference>